<dbReference type="EMBL" id="CDMZ01005700">
    <property type="protein sequence ID" value="CEM53498.1"/>
    <property type="molecule type" value="Genomic_DNA"/>
</dbReference>
<feature type="compositionally biased region" description="Pro residues" evidence="1">
    <location>
        <begin position="254"/>
        <end position="264"/>
    </location>
</feature>
<feature type="compositionally biased region" description="Basic and acidic residues" evidence="1">
    <location>
        <begin position="2161"/>
        <end position="2179"/>
    </location>
</feature>
<feature type="region of interest" description="Disordered" evidence="1">
    <location>
        <begin position="893"/>
        <end position="1386"/>
    </location>
</feature>
<feature type="region of interest" description="Disordered" evidence="1">
    <location>
        <begin position="2232"/>
        <end position="2291"/>
    </location>
</feature>
<feature type="compositionally biased region" description="Gly residues" evidence="1">
    <location>
        <begin position="63"/>
        <end position="72"/>
    </location>
</feature>
<feature type="compositionally biased region" description="Polar residues" evidence="1">
    <location>
        <begin position="894"/>
        <end position="903"/>
    </location>
</feature>
<dbReference type="InterPro" id="IPR018247">
    <property type="entry name" value="EF_Hand_1_Ca_BS"/>
</dbReference>
<feature type="compositionally biased region" description="Basic and acidic residues" evidence="1">
    <location>
        <begin position="700"/>
        <end position="735"/>
    </location>
</feature>
<feature type="region of interest" description="Disordered" evidence="1">
    <location>
        <begin position="1401"/>
        <end position="1519"/>
    </location>
</feature>
<feature type="region of interest" description="Disordered" evidence="1">
    <location>
        <begin position="682"/>
        <end position="881"/>
    </location>
</feature>
<feature type="region of interest" description="Disordered" evidence="1">
    <location>
        <begin position="345"/>
        <end position="519"/>
    </location>
</feature>
<feature type="compositionally biased region" description="Pro residues" evidence="1">
    <location>
        <begin position="2570"/>
        <end position="2589"/>
    </location>
</feature>
<feature type="compositionally biased region" description="Basic and acidic residues" evidence="1">
    <location>
        <begin position="851"/>
        <end position="862"/>
    </location>
</feature>
<name>A0A0G4I8N9_9ALVE</name>
<feature type="region of interest" description="Disordered" evidence="1">
    <location>
        <begin position="168"/>
        <end position="233"/>
    </location>
</feature>
<feature type="region of interest" description="Disordered" evidence="1">
    <location>
        <begin position="247"/>
        <end position="316"/>
    </location>
</feature>
<feature type="compositionally biased region" description="Basic and acidic residues" evidence="1">
    <location>
        <begin position="778"/>
        <end position="795"/>
    </location>
</feature>
<feature type="compositionally biased region" description="Low complexity" evidence="1">
    <location>
        <begin position="87"/>
        <end position="99"/>
    </location>
</feature>
<feature type="compositionally biased region" description="Low complexity" evidence="1">
    <location>
        <begin position="1005"/>
        <end position="1014"/>
    </location>
</feature>
<feature type="region of interest" description="Disordered" evidence="1">
    <location>
        <begin position="574"/>
        <end position="595"/>
    </location>
</feature>
<feature type="compositionally biased region" description="Basic and acidic residues" evidence="1">
    <location>
        <begin position="1411"/>
        <end position="1439"/>
    </location>
</feature>
<feature type="compositionally biased region" description="Low complexity" evidence="1">
    <location>
        <begin position="209"/>
        <end position="220"/>
    </location>
</feature>
<feature type="region of interest" description="Disordered" evidence="1">
    <location>
        <begin position="1693"/>
        <end position="1756"/>
    </location>
</feature>
<feature type="compositionally biased region" description="Basic and acidic residues" evidence="1">
    <location>
        <begin position="917"/>
        <end position="934"/>
    </location>
</feature>
<feature type="compositionally biased region" description="Polar residues" evidence="1">
    <location>
        <begin position="1726"/>
        <end position="1740"/>
    </location>
</feature>
<feature type="compositionally biased region" description="Polar residues" evidence="1">
    <location>
        <begin position="1260"/>
        <end position="1269"/>
    </location>
</feature>
<feature type="compositionally biased region" description="Polar residues" evidence="1">
    <location>
        <begin position="1790"/>
        <end position="1799"/>
    </location>
</feature>
<feature type="compositionally biased region" description="Basic and acidic residues" evidence="1">
    <location>
        <begin position="1188"/>
        <end position="1220"/>
    </location>
</feature>
<organism evidence="2">
    <name type="scientific">Chromera velia CCMP2878</name>
    <dbReference type="NCBI Taxonomy" id="1169474"/>
    <lineage>
        <taxon>Eukaryota</taxon>
        <taxon>Sar</taxon>
        <taxon>Alveolata</taxon>
        <taxon>Colpodellida</taxon>
        <taxon>Chromeraceae</taxon>
        <taxon>Chromera</taxon>
    </lineage>
</organism>
<feature type="compositionally biased region" description="Low complexity" evidence="1">
    <location>
        <begin position="1231"/>
        <end position="1248"/>
    </location>
</feature>
<feature type="compositionally biased region" description="Low complexity" evidence="1">
    <location>
        <begin position="1441"/>
        <end position="1503"/>
    </location>
</feature>
<feature type="compositionally biased region" description="Low complexity" evidence="1">
    <location>
        <begin position="1052"/>
        <end position="1066"/>
    </location>
</feature>
<feature type="compositionally biased region" description="Polar residues" evidence="1">
    <location>
        <begin position="751"/>
        <end position="761"/>
    </location>
</feature>
<feature type="region of interest" description="Disordered" evidence="1">
    <location>
        <begin position="1780"/>
        <end position="1943"/>
    </location>
</feature>
<feature type="region of interest" description="Disordered" evidence="1">
    <location>
        <begin position="2110"/>
        <end position="2195"/>
    </location>
</feature>
<evidence type="ECO:0000313" key="2">
    <source>
        <dbReference type="EMBL" id="CEM53498.1"/>
    </source>
</evidence>
<feature type="compositionally biased region" description="Basic and acidic residues" evidence="1">
    <location>
        <begin position="1913"/>
        <end position="1931"/>
    </location>
</feature>
<feature type="compositionally biased region" description="Basic and acidic residues" evidence="1">
    <location>
        <begin position="1894"/>
        <end position="1903"/>
    </location>
</feature>
<feature type="compositionally biased region" description="Basic and acidic residues" evidence="1">
    <location>
        <begin position="497"/>
        <end position="507"/>
    </location>
</feature>
<feature type="compositionally biased region" description="Low complexity" evidence="1">
    <location>
        <begin position="430"/>
        <end position="445"/>
    </location>
</feature>
<evidence type="ECO:0008006" key="3">
    <source>
        <dbReference type="Google" id="ProtNLM"/>
    </source>
</evidence>
<feature type="compositionally biased region" description="Polar residues" evidence="1">
    <location>
        <begin position="1806"/>
        <end position="1815"/>
    </location>
</feature>
<feature type="compositionally biased region" description="Basic and acidic residues" evidence="1">
    <location>
        <begin position="289"/>
        <end position="302"/>
    </location>
</feature>
<evidence type="ECO:0000256" key="1">
    <source>
        <dbReference type="SAM" id="MobiDB-lite"/>
    </source>
</evidence>
<sequence>MDRNKDGLLSKKEFEYGVWAFSGVREKLAENRELQELFWRRADSGQTLLKPSSPIAINKGDAGWPGGKGGGSQVNQNQNPSKRTKGSLLSNSSSASRISGWGQRGAAAAQTDFHRTILLNEGAQEQQMDEEKNLHSVCLEVEALRELSSLLKQAGKERGGPLLETLKRKKKHVENSIESEAAESPSRGKKGERSLKELGVNPLGQFFPSNLTSGSLLTLSPKKKNQRKTPMAQANVETWGATLRALPALSDSPSPSPSPSPGVSPPKSLSVSPQHGGARKRKPSPFVGPRERQRREGKKEEAVILSSVPPTLSPRRAMDKFDGANLIPFPGVDYSSLVKFLDTENKVGGPRQRKQPVVSRNQITTQQPQPVGERERRTSKRASADTVSPRDKMDNQGRVGGGAKLREERDRERMKERERVRGARLSMDEQMLSMAAARRASLQAATIQKHAQGGPSAVETAEKDKTAQGAQRGRTLERAKISETSKRPSKPAAPKNTQEKTSADAKAGRQKQFAPPPRRASFCVELARSKEDPSLIEKRSSLPANLLALIQKRNSKEEDRLDVDKVKEEVRGAGSRVNVDAGEGDEPEGVGVDEEGECDDAVSWHDCPVGVVVDTDTESADAFGGAAGRGMGEAVRVQEQKKKRPDGIVVPPLPQIAASVAAGVILGETPTGHAGRFHAADEFSTSSWKKDGANQLTRANAERELEKEKERREKEKREKERLKRVEKEKDKEKPILSHSKSPPRKKKGGEKQSQVVDQTQLLKEKEKQSKDATSGQNRSEERNAEKQKREGESPSKKKRAGRSRSPLSTDGGEQIEEFASEPEKTGPKRKSSPSKTSHPSPNQTTPGGQMKKGDADEEDPRKIKSQQVSARTAKNPKPGLAVRVIPSDCIASLSVPNLSSTATQEEKEEVFTRVSKKQKDKDREGSIRKVKPTERGSPAVSAFAMQRDVSNAPSPVLPELNNPSPLQPKATKLESNFTLPPAGMSPQRKKLAARAADEDDERPWASDASPASPSKKAKKKKNKTTDGSPLEPVSPSNTKHHSPSPSKKKGKSPSPSKKVSPQSPSPSKKKKKAPKSPPPHIEQDDDDRSPSPSKKRKTKNARKKTDGQESDTPMMVSSTPPFSPKDLPPPAFTFTSKSSKQKAPPAAAAANVSYPPLRTTSKSVFVPEPSAKPQPGEWLRKGSGLSVMKERAESKAKQRETDVQKGKQNQKTEKDVKGKDGAAQQRRRFSSRAASPAPQSPALRAPLPGAGDPEADLPHSSKTTTNSPTRRTDAKDPLAVQEEQKSQLPPPAVNVHCPERGGGETFEAPPTPSEGGKQKGVTSDRSLHTGPTPMRMMLSVESNAPPTSSPPNASPNASPNALRRSKSYSCMDSPDIVGEGKRGETLAARRSKLKAEIAAKRSSLQMTLESFPEKKQKEKKKEGEKHSRTRDPAGPREAPRSTSSSASSSSSSSSGPSDSASASSSSSASSSEDASSSTPSSSSNSSSTDSSNTSSSSDGTSEDAVARAGGWKRGSSINRSLTAPAQSLAFLEMLTSGDGGEEEGGAEDRQMDLEYLALILASEELGIDLETAKQALFGDLSQQEEEEQENPLAEQQSVTQQAGAGRAPGRRNSTISAAEIADHMLALPGVAKGVRFVRPPIKDHFPVRHVPPEIVRMQSVRTDRTEGEDEHVPFRPVVVETPARTDGFAGIIPHAPRETIGGSGQGGARVSQRSSVASMEGRGLVNRTQGSVTTDPRSSLGSQQQQPQQLVGGEGGDLSAMQSERLATTVSVSLSAVSVHSSLSRGKPPDTSSNQQQLTGGRPSRRTSGASQEDCQSSRSRPGGGRGRASIDLPQCGTLNFTFAGESPGVPPNQQESHGGAEGGSQANQRGSGGSHGQNFYSGNGGQEDGGDGEDWRWRHVPVDSDEDDEEDGRQGDKIDGKRVGGSERQAEGGAEGCSVRPSETVIRTERVQDLETGSPPRLTQGKCMIHPGHVRYGDSWSCCGEYASAPGCAEQNSEAQNWELKVNGAPRASGRQSLPGNLHTRPASHLAVHLTGMARRAEGRRVVFFPKDVLGWPRPLAANPQMMRRGRFKYRLPTDFLAWSFATRMAYLKNGNDTMALRIQDLKSRLEDQPAPSRPKSSQTPAIRTSAAASVDSGTDAVSAAGRPPIDWPKGPQPGGEREADRSPTIHTEKDKDPNPPPLRADTEEEREVEVGGGIIRSFSGNSLPAPAAGASRIVTSAAQTVIALPTGVSPDTRTGTAGGLQRPPIDPPGAPGVDVSRCASSVVRLEGHGEEEVEDRPSNEEEDERIESAWPDIFVPLAASTVTSLPHDFFQSFPLTRPHPIFSGSSTINSGPTPPRMLSAVPGSLVPGALPFRVPPLSKTIFSPPRRIIPHYAASAGPAFSFSHIRLTTGPMPTRLSTVHHPMHMGVRPVPLRPFSADPRVPTHHTFVPAPFRGPIVRPPWTHAVPGVPPQGPGIARDYPLRVPLQQHARPAVPGVQAFTPVAFPFPPSLSTTNRSHQTLRTCPSSPQIVTPLGPPRPLSVNPPFLLTPPRRAHAKSTFRPTTPPPLHAPQAALSPFLPNNRPLSPPISPPPPPLVRPPPPGVPHSHLQGASNSPSPPPSLHFTRASPPPLSRIGPYPLGPLSATTTAGRRPAQHPPVSVGPGPAHPPVRPWPNPSRQPQVLGHQPKALAGPQRRVPTGPRAPSLNDGAQIGAPAGLNESEASVGDGCNPCP</sequence>
<feature type="compositionally biased region" description="Polar residues" evidence="1">
    <location>
        <begin position="358"/>
        <end position="369"/>
    </location>
</feature>
<dbReference type="PROSITE" id="PS00018">
    <property type="entry name" value="EF_HAND_1"/>
    <property type="match status" value="1"/>
</dbReference>
<feature type="compositionally biased region" description="Low complexity" evidence="1">
    <location>
        <begin position="1741"/>
        <end position="1751"/>
    </location>
</feature>
<accession>A0A0G4I8N9</accession>
<feature type="compositionally biased region" description="Acidic residues" evidence="1">
    <location>
        <begin position="582"/>
        <end position="595"/>
    </location>
</feature>
<feature type="region of interest" description="Disordered" evidence="1">
    <location>
        <begin position="2496"/>
        <end position="2718"/>
    </location>
</feature>
<proteinExistence type="predicted"/>
<feature type="region of interest" description="Disordered" evidence="1">
    <location>
        <begin position="49"/>
        <end position="103"/>
    </location>
</feature>
<feature type="compositionally biased region" description="Pro residues" evidence="1">
    <location>
        <begin position="2650"/>
        <end position="2662"/>
    </location>
</feature>
<feature type="compositionally biased region" description="Basic residues" evidence="1">
    <location>
        <begin position="1038"/>
        <end position="1051"/>
    </location>
</feature>
<feature type="compositionally biased region" description="Basic and acidic residues" evidence="1">
    <location>
        <begin position="404"/>
        <end position="421"/>
    </location>
</feature>
<feature type="compositionally biased region" description="Basic and acidic residues" evidence="1">
    <location>
        <begin position="2271"/>
        <end position="2285"/>
    </location>
</feature>
<protein>
    <recommendedName>
        <fullName evidence="3">EF-hand domain-containing protein</fullName>
    </recommendedName>
</protein>
<feature type="compositionally biased region" description="Polar residues" evidence="1">
    <location>
        <begin position="2496"/>
        <end position="2515"/>
    </location>
</feature>
<reference evidence="2" key="1">
    <citation type="submission" date="2014-11" db="EMBL/GenBank/DDBJ databases">
        <authorList>
            <person name="Otto D Thomas"/>
            <person name="Naeem Raeece"/>
        </authorList>
    </citation>
    <scope>NUCLEOTIDE SEQUENCE</scope>
</reference>
<dbReference type="VEuPathDB" id="CryptoDB:Cvel_12005"/>
<feature type="compositionally biased region" description="Pro residues" evidence="1">
    <location>
        <begin position="1121"/>
        <end position="1131"/>
    </location>
</feature>
<gene>
    <name evidence="2" type="ORF">Cvel_12005</name>
</gene>
<feature type="region of interest" description="Disordered" evidence="1">
    <location>
        <begin position="1581"/>
        <end position="1611"/>
    </location>
</feature>
<feature type="compositionally biased region" description="Basic residues" evidence="1">
    <location>
        <begin position="1093"/>
        <end position="1102"/>
    </location>
</feature>
<feature type="compositionally biased region" description="Basic and acidic residues" evidence="1">
    <location>
        <begin position="474"/>
        <end position="486"/>
    </location>
</feature>